<accession>A0AA37WMB0</accession>
<organism evidence="1 2">
    <name type="scientific">Marinibactrum halimedae</name>
    <dbReference type="NCBI Taxonomy" id="1444977"/>
    <lineage>
        <taxon>Bacteria</taxon>
        <taxon>Pseudomonadati</taxon>
        <taxon>Pseudomonadota</taxon>
        <taxon>Gammaproteobacteria</taxon>
        <taxon>Cellvibrionales</taxon>
        <taxon>Cellvibrionaceae</taxon>
        <taxon>Marinibactrum</taxon>
    </lineage>
</organism>
<evidence type="ECO:0000313" key="2">
    <source>
        <dbReference type="Proteomes" id="UP001156870"/>
    </source>
</evidence>
<comment type="caution">
    <text evidence="1">The sequence shown here is derived from an EMBL/GenBank/DDBJ whole genome shotgun (WGS) entry which is preliminary data.</text>
</comment>
<dbReference type="AlphaFoldDB" id="A0AA37WMB0"/>
<dbReference type="Proteomes" id="UP001156870">
    <property type="component" value="Unassembled WGS sequence"/>
</dbReference>
<evidence type="ECO:0000313" key="1">
    <source>
        <dbReference type="EMBL" id="GLS24771.1"/>
    </source>
</evidence>
<reference evidence="1 2" key="1">
    <citation type="journal article" date="2014" name="Int. J. Syst. Evol. Microbiol.">
        <title>Complete genome sequence of Corynebacterium casei LMG S-19264T (=DSM 44701T), isolated from a smear-ripened cheese.</title>
        <authorList>
            <consortium name="US DOE Joint Genome Institute (JGI-PGF)"/>
            <person name="Walter F."/>
            <person name="Albersmeier A."/>
            <person name="Kalinowski J."/>
            <person name="Ruckert C."/>
        </authorList>
    </citation>
    <scope>NUCLEOTIDE SEQUENCE [LARGE SCALE GENOMIC DNA]</scope>
    <source>
        <strain evidence="1 2">NBRC 110095</strain>
    </source>
</reference>
<name>A0AA37WMB0_9GAMM</name>
<sequence length="200" mass="24097">MIFDDQLSEDLWNGEKSIGLFIHKRKFYWVIDYKYNFSLDADKEYSAYLSKGRITRNQYIAACKEFRAGILVLTENNFQDYLNIETTNLVSKEDLKEYFHSSVLIENCERLFRHVENTLLFDDEIPSRDFKLINEILSKLPLFCINFDRKIFLHRDWDRCHESLVSDGWKGYSEDFLWCVPSSEVYWEVEGFDFWKVTRI</sequence>
<protein>
    <submittedName>
        <fullName evidence="1">Uncharacterized protein</fullName>
    </submittedName>
</protein>
<keyword evidence="2" id="KW-1185">Reference proteome</keyword>
<proteinExistence type="predicted"/>
<dbReference type="RefSeq" id="WP_232595582.1">
    <property type="nucleotide sequence ID" value="NZ_BSPD01000019.1"/>
</dbReference>
<dbReference type="EMBL" id="BSPD01000019">
    <property type="protein sequence ID" value="GLS24771.1"/>
    <property type="molecule type" value="Genomic_DNA"/>
</dbReference>
<gene>
    <name evidence="1" type="ORF">GCM10007877_04850</name>
</gene>